<feature type="transmembrane region" description="Helical" evidence="1">
    <location>
        <begin position="661"/>
        <end position="680"/>
    </location>
</feature>
<accession>A0A3A3GCZ2</accession>
<proteinExistence type="predicted"/>
<reference evidence="2 3" key="1">
    <citation type="submission" date="2018-09" db="EMBL/GenBank/DDBJ databases">
        <title>Paenibacillus SK2017-BO5.</title>
        <authorList>
            <person name="Piskunova J.V."/>
            <person name="Dubiley S.A."/>
            <person name="Severinov K.V."/>
        </authorList>
    </citation>
    <scope>NUCLEOTIDE SEQUENCE [LARGE SCALE GENOMIC DNA]</scope>
    <source>
        <strain evidence="2 3">BO5</strain>
    </source>
</reference>
<feature type="transmembrane region" description="Helical" evidence="1">
    <location>
        <begin position="397"/>
        <end position="414"/>
    </location>
</feature>
<keyword evidence="1" id="KW-1133">Transmembrane helix</keyword>
<feature type="transmembrane region" description="Helical" evidence="1">
    <location>
        <begin position="268"/>
        <end position="287"/>
    </location>
</feature>
<feature type="transmembrane region" description="Helical" evidence="1">
    <location>
        <begin position="104"/>
        <end position="123"/>
    </location>
</feature>
<sequence>MDKEWLYGLLIVTSVGALILYICYKFIERKNQRLGAASDEYFYRALLPTKGNRWKQIWTKGLTASYRFFIKVPFIKTYTLSIRGRIQQIHSYDETMMRKQTMKITILTLSSVIGASVLLLLMVPDITAIFMVIIMVFVFNGLIIDALISRVEFRLLKQLPHFNSDVRHHFHRHGMVEEAVLEAAEAATYEASLHGKKIHEVLTSNQPDEALEEYYRVAPSRFLKWFAGFSFLVMQFGDKVVTTGSMYLSALTRINNDINLEILKRQKLQYYLSSLSAIAVIPMFFISRIETWARSSFPAMDAYYLGQLGLITKILLFVTTILCYVLVRKLQENSEGNYQAKVPKNKLESWLYQVKPIKWFVDRFTPGSHTKEYYKIQIMLKDSNVPIQIKPFYLRRICLFILTLSIFAGLFSYMHHLQVQNILYAPAPAKTMFGIVDDKEKKILQEETNFDRSIINHVSQIELKRDDLLSVITRAVQAANDATWNDKQINEAVNRIYLKMLTLSQAYLKWWELLISTLAAYIAYQVPVWILHFQRKLRQLDMQNEVDEFLNLIVMLREFERMSVEMILEWMERYSRVFKEPLRRCLLNYESGAHEALEELKNDAPFVPFVRIIEKLQLATEKIPIKQAFDDLESDINYYHEKRRYDNERLIDLKSEWGRTIGFTPLYAVIFLYLVVPIFYTSAIQMKQFFTQIQNL</sequence>
<evidence type="ECO:0000313" key="2">
    <source>
        <dbReference type="EMBL" id="RJG21345.1"/>
    </source>
</evidence>
<evidence type="ECO:0000313" key="3">
    <source>
        <dbReference type="Proteomes" id="UP000266177"/>
    </source>
</evidence>
<keyword evidence="1" id="KW-0472">Membrane</keyword>
<feature type="transmembrane region" description="Helical" evidence="1">
    <location>
        <begin position="307"/>
        <end position="327"/>
    </location>
</feature>
<dbReference type="RefSeq" id="WP_119795580.1">
    <property type="nucleotide sequence ID" value="NZ_QYZD01000025.1"/>
</dbReference>
<feature type="transmembrane region" description="Helical" evidence="1">
    <location>
        <begin position="510"/>
        <end position="533"/>
    </location>
</feature>
<dbReference type="OrthoDB" id="2662505at2"/>
<protein>
    <submittedName>
        <fullName evidence="2">Uncharacterized protein</fullName>
    </submittedName>
</protein>
<dbReference type="AlphaFoldDB" id="A0A3A3GCZ2"/>
<feature type="transmembrane region" description="Helical" evidence="1">
    <location>
        <begin position="129"/>
        <end position="148"/>
    </location>
</feature>
<keyword evidence="1" id="KW-0812">Transmembrane</keyword>
<dbReference type="Proteomes" id="UP000266177">
    <property type="component" value="Unassembled WGS sequence"/>
</dbReference>
<feature type="transmembrane region" description="Helical" evidence="1">
    <location>
        <begin position="6"/>
        <end position="24"/>
    </location>
</feature>
<gene>
    <name evidence="2" type="ORF">DQX05_21835</name>
</gene>
<comment type="caution">
    <text evidence="2">The sequence shown here is derived from an EMBL/GenBank/DDBJ whole genome shotgun (WGS) entry which is preliminary data.</text>
</comment>
<organism evidence="2 3">
    <name type="scientific">Paenibacillus thiaminolyticus</name>
    <name type="common">Bacillus thiaminolyticus</name>
    <dbReference type="NCBI Taxonomy" id="49283"/>
    <lineage>
        <taxon>Bacteria</taxon>
        <taxon>Bacillati</taxon>
        <taxon>Bacillota</taxon>
        <taxon>Bacilli</taxon>
        <taxon>Bacillales</taxon>
        <taxon>Paenibacillaceae</taxon>
        <taxon>Paenibacillus</taxon>
    </lineage>
</organism>
<name>A0A3A3GCZ2_PANTH</name>
<evidence type="ECO:0000256" key="1">
    <source>
        <dbReference type="SAM" id="Phobius"/>
    </source>
</evidence>
<dbReference type="EMBL" id="QYZD01000025">
    <property type="protein sequence ID" value="RJG21345.1"/>
    <property type="molecule type" value="Genomic_DNA"/>
</dbReference>